<name>A0ABV1KWK0_9BACL</name>
<dbReference type="InterPro" id="IPR032774">
    <property type="entry name" value="WG_beta_rep"/>
</dbReference>
<accession>A0ABV1KWK0</accession>
<dbReference type="SUPFAM" id="SSF82185">
    <property type="entry name" value="Histone H3 K4-specific methyltransferase SET7/9 N-terminal domain"/>
    <property type="match status" value="1"/>
</dbReference>
<keyword evidence="2" id="KW-0472">Membrane</keyword>
<dbReference type="InterPro" id="IPR003409">
    <property type="entry name" value="MORN"/>
</dbReference>
<keyword evidence="2" id="KW-1133">Transmembrane helix</keyword>
<reference evidence="3 4" key="1">
    <citation type="journal article" date="2023" name="Genome Announc.">
        <title>Pan-Genome Analyses of the Genus Cohnella and Proposal of the Novel Species Cohnella silvisoli sp. nov., Isolated from Forest Soil.</title>
        <authorList>
            <person name="Wang C."/>
            <person name="Mao L."/>
            <person name="Bao G."/>
            <person name="Zhu H."/>
        </authorList>
    </citation>
    <scope>NUCLEOTIDE SEQUENCE [LARGE SCALE GENOMIC DNA]</scope>
    <source>
        <strain evidence="3 4">NL03-T5-1</strain>
    </source>
</reference>
<dbReference type="RefSeq" id="WP_232186935.1">
    <property type="nucleotide sequence ID" value="NZ_JAIOAP010000010.1"/>
</dbReference>
<dbReference type="Gene3D" id="2.20.110.10">
    <property type="entry name" value="Histone H3 K4-specific methyltransferase SET7/9 N-terminal domain"/>
    <property type="match status" value="2"/>
</dbReference>
<feature type="transmembrane region" description="Helical" evidence="2">
    <location>
        <begin position="24"/>
        <end position="45"/>
    </location>
</feature>
<proteinExistence type="predicted"/>
<evidence type="ECO:0000313" key="3">
    <source>
        <dbReference type="EMBL" id="MEQ4484460.1"/>
    </source>
</evidence>
<dbReference type="Proteomes" id="UP001493487">
    <property type="component" value="Unassembled WGS sequence"/>
</dbReference>
<comment type="caution">
    <text evidence="3">The sequence shown here is derived from an EMBL/GenBank/DDBJ whole genome shotgun (WGS) entry which is preliminary data.</text>
</comment>
<dbReference type="EMBL" id="JASKHM010000011">
    <property type="protein sequence ID" value="MEQ4484460.1"/>
    <property type="molecule type" value="Genomic_DNA"/>
</dbReference>
<organism evidence="3 4">
    <name type="scientific">Cohnella silvisoli</name>
    <dbReference type="NCBI Taxonomy" id="2873699"/>
    <lineage>
        <taxon>Bacteria</taxon>
        <taxon>Bacillati</taxon>
        <taxon>Bacillota</taxon>
        <taxon>Bacilli</taxon>
        <taxon>Bacillales</taxon>
        <taxon>Paenibacillaceae</taxon>
        <taxon>Cohnella</taxon>
    </lineage>
</organism>
<keyword evidence="1" id="KW-0677">Repeat</keyword>
<evidence type="ECO:0000256" key="2">
    <source>
        <dbReference type="SAM" id="Phobius"/>
    </source>
</evidence>
<keyword evidence="2" id="KW-0812">Transmembrane</keyword>
<dbReference type="Pfam" id="PF02493">
    <property type="entry name" value="MORN"/>
    <property type="match status" value="3"/>
</dbReference>
<sequence>MTQLAESSEPVATWQSWMRSKKGITIIVSSIIALAIVAGGIWFYLSTKPEKLYYPSGELLYMGELKDRVQSGQGISYSKDGKVIYDGHWINGLYDGTGTLYDNQGAIQFKGEFHNGIPWNGAGIVTASDGSKYEGSIKDGKKNGAGKSYDKSNRVIYDGNWADDQYDGEGTLHKSDGSTDFSGTWKKGQRWEGTSGAIRYEHGDIVNLKPVQVGGKWGYVALDGTWVINPQFEDAREFSEGLAAIAIGSPENSQWGM</sequence>
<dbReference type="Pfam" id="PF14903">
    <property type="entry name" value="WG_beta_rep"/>
    <property type="match status" value="1"/>
</dbReference>
<keyword evidence="4" id="KW-1185">Reference proteome</keyword>
<evidence type="ECO:0000313" key="4">
    <source>
        <dbReference type="Proteomes" id="UP001493487"/>
    </source>
</evidence>
<gene>
    <name evidence="3" type="ORF">QJS35_18840</name>
</gene>
<dbReference type="PANTHER" id="PTHR43215">
    <property type="entry name" value="RADIAL SPOKE HEAD 1 HOMOLOG"/>
    <property type="match status" value="1"/>
</dbReference>
<dbReference type="PANTHER" id="PTHR43215:SF14">
    <property type="entry name" value="RADIAL SPOKE HEAD 1 HOMOLOG"/>
    <property type="match status" value="1"/>
</dbReference>
<evidence type="ECO:0000256" key="1">
    <source>
        <dbReference type="ARBA" id="ARBA00022737"/>
    </source>
</evidence>
<protein>
    <submittedName>
        <fullName evidence="3">WG repeat-containing protein</fullName>
    </submittedName>
</protein>